<organism evidence="1 2">
    <name type="scientific">Pseudomonas endophytica</name>
    <dbReference type="NCBI Taxonomy" id="1563157"/>
    <lineage>
        <taxon>Bacteria</taxon>
        <taxon>Pseudomonadati</taxon>
        <taxon>Pseudomonadota</taxon>
        <taxon>Gammaproteobacteria</taxon>
        <taxon>Pseudomonadales</taxon>
        <taxon>Pseudomonadaceae</taxon>
        <taxon>Pseudomonas</taxon>
    </lineage>
</organism>
<evidence type="ECO:0000313" key="1">
    <source>
        <dbReference type="EMBL" id="KQB55670.1"/>
    </source>
</evidence>
<sequence>MHRQVFKLKIQFLCLKAASLYELRKIRWLISSTPDICPAQIPPPAKCFAIDYYFKQLSDDNLSAHVEISTDNN</sequence>
<dbReference type="Proteomes" id="UP000050342">
    <property type="component" value="Unassembled WGS sequence"/>
</dbReference>
<dbReference type="EMBL" id="LLWH01000001">
    <property type="protein sequence ID" value="KQB55670.1"/>
    <property type="molecule type" value="Genomic_DNA"/>
</dbReference>
<accession>A0A0Q0Z0N0</accession>
<name>A0A0Q0Z0N0_9PSED</name>
<gene>
    <name evidence="1" type="ORF">AQS70_00625</name>
</gene>
<reference evidence="1 2" key="1">
    <citation type="submission" date="2015-10" db="EMBL/GenBank/DDBJ databases">
        <title>Pseudomonas helleri sp. nov. and Pseudomonas weihenstephanensis sp. nov., isolated from raw cows milk.</title>
        <authorList>
            <person name="Von Neubeck M."/>
            <person name="Huptas C."/>
            <person name="Wenning M."/>
            <person name="Scherer S."/>
        </authorList>
    </citation>
    <scope>NUCLEOTIDE SEQUENCE [LARGE SCALE GENOMIC DNA]</scope>
    <source>
        <strain evidence="1 2">BSTT44</strain>
    </source>
</reference>
<keyword evidence="2" id="KW-1185">Reference proteome</keyword>
<evidence type="ECO:0000313" key="2">
    <source>
        <dbReference type="Proteomes" id="UP000050342"/>
    </source>
</evidence>
<protein>
    <submittedName>
        <fullName evidence="1">Uncharacterized protein</fullName>
    </submittedName>
</protein>
<dbReference type="AlphaFoldDB" id="A0A0Q0Z0N0"/>
<proteinExistence type="predicted"/>
<comment type="caution">
    <text evidence="1">The sequence shown here is derived from an EMBL/GenBank/DDBJ whole genome shotgun (WGS) entry which is preliminary data.</text>
</comment>